<reference evidence="4" key="1">
    <citation type="submission" date="2019-01" db="EMBL/GenBank/DDBJ databases">
        <title>Gri0909 isolated from a small marine red alga.</title>
        <authorList>
            <person name="Kim J."/>
            <person name="Jeong S.E."/>
            <person name="Jeon C.O."/>
        </authorList>
    </citation>
    <scope>NUCLEOTIDE SEQUENCE [LARGE SCALE GENOMIC DNA]</scope>
    <source>
        <strain evidence="4">Gri0909</strain>
    </source>
</reference>
<evidence type="ECO:0000256" key="1">
    <source>
        <dbReference type="ARBA" id="ARBA00010201"/>
    </source>
</evidence>
<keyword evidence="3" id="KW-0436">Ligase</keyword>
<organism evidence="3 4">
    <name type="scientific">Hwanghaeella grinnelliae</name>
    <dbReference type="NCBI Taxonomy" id="2500179"/>
    <lineage>
        <taxon>Bacteria</taxon>
        <taxon>Pseudomonadati</taxon>
        <taxon>Pseudomonadota</taxon>
        <taxon>Alphaproteobacteria</taxon>
        <taxon>Rhodospirillales</taxon>
        <taxon>Rhodospirillaceae</taxon>
        <taxon>Hwanghaeella</taxon>
    </lineage>
</organism>
<dbReference type="InterPro" id="IPR040285">
    <property type="entry name" value="ProX/PRXD1"/>
</dbReference>
<dbReference type="RefSeq" id="WP_127765630.1">
    <property type="nucleotide sequence ID" value="NZ_SADE01000002.1"/>
</dbReference>
<keyword evidence="4" id="KW-1185">Reference proteome</keyword>
<dbReference type="InterPro" id="IPR007214">
    <property type="entry name" value="YbaK/aa-tRNA-synth-assoc-dom"/>
</dbReference>
<dbReference type="GO" id="GO:0004812">
    <property type="term" value="F:aminoacyl-tRNA ligase activity"/>
    <property type="evidence" value="ECO:0007669"/>
    <property type="project" value="UniProtKB-KW"/>
</dbReference>
<dbReference type="SUPFAM" id="SSF55826">
    <property type="entry name" value="YbaK/ProRS associated domain"/>
    <property type="match status" value="1"/>
</dbReference>
<dbReference type="AlphaFoldDB" id="A0A3S2VM92"/>
<protein>
    <submittedName>
        <fullName evidence="3">Prolyl-tRNA synthetase associated domain-containing protein</fullName>
    </submittedName>
</protein>
<evidence type="ECO:0000313" key="3">
    <source>
        <dbReference type="EMBL" id="RVU36154.1"/>
    </source>
</evidence>
<dbReference type="Proteomes" id="UP000287447">
    <property type="component" value="Unassembled WGS sequence"/>
</dbReference>
<dbReference type="CDD" id="cd04335">
    <property type="entry name" value="PrdX_deacylase"/>
    <property type="match status" value="1"/>
</dbReference>
<comment type="caution">
    <text evidence="3">The sequence shown here is derived from an EMBL/GenBank/DDBJ whole genome shotgun (WGS) entry which is preliminary data.</text>
</comment>
<keyword evidence="3" id="KW-0030">Aminoacyl-tRNA synthetase</keyword>
<name>A0A3S2VM92_9PROT</name>
<comment type="similarity">
    <text evidence="1">Belongs to the PRORSD1 family.</text>
</comment>
<proteinExistence type="inferred from homology"/>
<dbReference type="FunFam" id="3.90.960.10:FF:000005">
    <property type="entry name" value="Putative prolyl-tRNA synthetase"/>
    <property type="match status" value="1"/>
</dbReference>
<sequence length="178" mass="19566">MSDEQTTRPLTDTDLYAKLDAMGIAHETVEHEPAYTVTDAKHLRGELDGAHIKNLFLRDKKKNIWLVTVLEERDVDLKQLRGVLGAKGNLSFGSPELLMDCLGVIPGSVTPLGVVNDHDGRVNVVLDKGVIDHALANVHPLRNDRTTQIASQDLLKLLEAENHPPLILDFADLPSQTA</sequence>
<dbReference type="EMBL" id="SADE01000002">
    <property type="protein sequence ID" value="RVU36154.1"/>
    <property type="molecule type" value="Genomic_DNA"/>
</dbReference>
<dbReference type="OrthoDB" id="5145315at2"/>
<dbReference type="PANTHER" id="PTHR31423:SF3">
    <property type="entry name" value="PROLYL-TRNA SYNTHETASE ASSOCIATED DOMAIN-CONTAINING PROTEIN 1-RELATED"/>
    <property type="match status" value="1"/>
</dbReference>
<accession>A0A3S2VM92</accession>
<feature type="domain" description="YbaK/aminoacyl-tRNA synthetase-associated" evidence="2">
    <location>
        <begin position="31"/>
        <end position="157"/>
    </location>
</feature>
<dbReference type="Pfam" id="PF04073">
    <property type="entry name" value="tRNA_edit"/>
    <property type="match status" value="1"/>
</dbReference>
<evidence type="ECO:0000259" key="2">
    <source>
        <dbReference type="Pfam" id="PF04073"/>
    </source>
</evidence>
<dbReference type="Gene3D" id="3.90.960.10">
    <property type="entry name" value="YbaK/aminoacyl-tRNA synthetase-associated domain"/>
    <property type="match status" value="1"/>
</dbReference>
<dbReference type="InterPro" id="IPR036754">
    <property type="entry name" value="YbaK/aa-tRNA-synt-asso_dom_sf"/>
</dbReference>
<evidence type="ECO:0000313" key="4">
    <source>
        <dbReference type="Proteomes" id="UP000287447"/>
    </source>
</evidence>
<dbReference type="GO" id="GO:0002161">
    <property type="term" value="F:aminoacyl-tRNA deacylase activity"/>
    <property type="evidence" value="ECO:0007669"/>
    <property type="project" value="InterPro"/>
</dbReference>
<dbReference type="PANTHER" id="PTHR31423">
    <property type="entry name" value="YBAK DOMAIN-CONTAINING PROTEIN"/>
    <property type="match status" value="1"/>
</dbReference>
<gene>
    <name evidence="3" type="ORF">EOI86_13085</name>
</gene>